<dbReference type="Proteomes" id="UP001153069">
    <property type="component" value="Unassembled WGS sequence"/>
</dbReference>
<keyword evidence="4" id="KW-0808">Transferase</keyword>
<keyword evidence="5" id="KW-1185">Reference proteome</keyword>
<dbReference type="Pfam" id="PF13855">
    <property type="entry name" value="LRR_8"/>
    <property type="match status" value="1"/>
</dbReference>
<reference evidence="4" key="1">
    <citation type="submission" date="2020-06" db="EMBL/GenBank/DDBJ databases">
        <authorList>
            <consortium name="Plant Systems Biology data submission"/>
        </authorList>
    </citation>
    <scope>NUCLEOTIDE SEQUENCE</scope>
    <source>
        <strain evidence="4">D6</strain>
    </source>
</reference>
<dbReference type="SUPFAM" id="SSF52047">
    <property type="entry name" value="RNI-like"/>
    <property type="match status" value="1"/>
</dbReference>
<organism evidence="4 5">
    <name type="scientific">Seminavis robusta</name>
    <dbReference type="NCBI Taxonomy" id="568900"/>
    <lineage>
        <taxon>Eukaryota</taxon>
        <taxon>Sar</taxon>
        <taxon>Stramenopiles</taxon>
        <taxon>Ochrophyta</taxon>
        <taxon>Bacillariophyta</taxon>
        <taxon>Bacillariophyceae</taxon>
        <taxon>Bacillariophycidae</taxon>
        <taxon>Naviculales</taxon>
        <taxon>Naviculaceae</taxon>
        <taxon>Seminavis</taxon>
    </lineage>
</organism>
<evidence type="ECO:0000256" key="2">
    <source>
        <dbReference type="ARBA" id="ARBA00022737"/>
    </source>
</evidence>
<name>A0A9N8H9S7_9STRA</name>
<dbReference type="GO" id="GO:0016301">
    <property type="term" value="F:kinase activity"/>
    <property type="evidence" value="ECO:0007669"/>
    <property type="project" value="UniProtKB-KW"/>
</dbReference>
<proteinExistence type="predicted"/>
<protein>
    <submittedName>
        <fullName evidence="4">Serine threonine-protein kinase BRI1-like</fullName>
    </submittedName>
</protein>
<keyword evidence="2" id="KW-0677">Repeat</keyword>
<dbReference type="Gene3D" id="3.80.10.10">
    <property type="entry name" value="Ribonuclease Inhibitor"/>
    <property type="match status" value="2"/>
</dbReference>
<evidence type="ECO:0000313" key="5">
    <source>
        <dbReference type="Proteomes" id="UP001153069"/>
    </source>
</evidence>
<dbReference type="PANTHER" id="PTHR48057">
    <property type="entry name" value="LEUCINE-RICH REPEAT SERINE/THREONINE-PROTEIN KINASE 1"/>
    <property type="match status" value="1"/>
</dbReference>
<dbReference type="Pfam" id="PF00560">
    <property type="entry name" value="LRR_1"/>
    <property type="match status" value="2"/>
</dbReference>
<evidence type="ECO:0000256" key="3">
    <source>
        <dbReference type="SAM" id="SignalP"/>
    </source>
</evidence>
<dbReference type="FunFam" id="3.80.10.10:FF:000041">
    <property type="entry name" value="LRR receptor-like serine/threonine-protein kinase ERECTA"/>
    <property type="match status" value="2"/>
</dbReference>
<comment type="caution">
    <text evidence="4">The sequence shown here is derived from an EMBL/GenBank/DDBJ whole genome shotgun (WGS) entry which is preliminary data.</text>
</comment>
<evidence type="ECO:0000313" key="4">
    <source>
        <dbReference type="EMBL" id="CAB9505032.1"/>
    </source>
</evidence>
<dbReference type="SMART" id="SM00369">
    <property type="entry name" value="LRR_TYP"/>
    <property type="match status" value="6"/>
</dbReference>
<keyword evidence="3" id="KW-0732">Signal</keyword>
<accession>A0A9N8H9S7</accession>
<dbReference type="InterPro" id="IPR052595">
    <property type="entry name" value="LRRC69/RLP"/>
</dbReference>
<dbReference type="OrthoDB" id="676979at2759"/>
<gene>
    <name evidence="4" type="ORF">SEMRO_217_G089580.1</name>
</gene>
<dbReference type="InterPro" id="IPR003591">
    <property type="entry name" value="Leu-rich_rpt_typical-subtyp"/>
</dbReference>
<feature type="signal peptide" evidence="3">
    <location>
        <begin position="1"/>
        <end position="23"/>
    </location>
</feature>
<keyword evidence="1" id="KW-0433">Leucine-rich repeat</keyword>
<dbReference type="AlphaFoldDB" id="A0A9N8H9S7"/>
<evidence type="ECO:0000256" key="1">
    <source>
        <dbReference type="ARBA" id="ARBA00022614"/>
    </source>
</evidence>
<dbReference type="InterPro" id="IPR032675">
    <property type="entry name" value="LRR_dom_sf"/>
</dbReference>
<sequence>MKSLSSSLFLSALLLELPPTAAATATGTCAGIATPCGDIYGSRLCSGDDMCGTVYRTCQNVCERQGASGYNSPCACFEELQTCNGSDCDYEVSCFGAPDCSTLANPLDCFATRGCKWYPKGNTPPMSMPNPPSTIIDTDPELFSPRYMDVRTYLIEQGISSEEDLDTNGSPQMRALVFIAEEDSLELSVPTGGLDTVDGYQFMTRYVLVTLFYATTGQLWTFGLNFLSGASVCFWYSVLQYPDLSTELRGVFCDQETEEVRALFLNQNSLEGFLPSELGLLTSLIGMDFDSNMLRSTIPESFEGLTGLETFFASTNELSGEFPAWIGSWPNTTNINLAFNFLQGSLPSTMGDLHELVGLAIDNNFLSGGLDEIFDTSVNTGLRNLEQIYAENNQFTGILGENFLRAATNLQYLDVSDNEFTGEVSSHLFEFPELLVLDLHDNNFDSLPLQFPQNSALGLLALQKCDFKDQRVPSSISNLSGLLHLDLSQNQFTGVIPDEIGDMSSLTYLFLADNGFLPGPIPSWIGGLDLEELSLKSNLRTGTIPSFLGGLSNLVLLDLDNNFLEGEIPESLGLLNDLQVLLLNRNNLISTIPNSLARLRELRVLYLEGNTELTGDIGPILCDNLWLESNVPIIVADCNLCDPHPGCCSLCCEPGVECNNGTFVPDMDPIWQLGYHRVHFAFNRDDFLDKDRNITSFEEVVVDTSKSAP</sequence>
<dbReference type="PANTHER" id="PTHR48057:SF7">
    <property type="entry name" value="LEUCINE-RICH REPEAT SERINE_THREONINE-PROTEIN KINASE 1"/>
    <property type="match status" value="1"/>
</dbReference>
<feature type="chain" id="PRO_5040232634" evidence="3">
    <location>
        <begin position="24"/>
        <end position="709"/>
    </location>
</feature>
<keyword evidence="4" id="KW-0418">Kinase</keyword>
<dbReference type="InterPro" id="IPR001611">
    <property type="entry name" value="Leu-rich_rpt"/>
</dbReference>
<dbReference type="EMBL" id="CAICTM010000216">
    <property type="protein sequence ID" value="CAB9505032.1"/>
    <property type="molecule type" value="Genomic_DNA"/>
</dbReference>